<name>A0A932GPJ7_UNCTE</name>
<comment type="similarity">
    <text evidence="4">Belongs to the HepT RNase toxin family.</text>
</comment>
<dbReference type="Gene3D" id="1.20.120.580">
    <property type="entry name" value="bsu32300-like"/>
    <property type="match status" value="1"/>
</dbReference>
<evidence type="ECO:0000313" key="6">
    <source>
        <dbReference type="Proteomes" id="UP000741360"/>
    </source>
</evidence>
<dbReference type="Pfam" id="PF01934">
    <property type="entry name" value="HepT-like"/>
    <property type="match status" value="1"/>
</dbReference>
<dbReference type="InterPro" id="IPR052379">
    <property type="entry name" value="Type_VII_TA_RNase"/>
</dbReference>
<accession>A0A932GPJ7</accession>
<dbReference type="GO" id="GO:0004540">
    <property type="term" value="F:RNA nuclease activity"/>
    <property type="evidence" value="ECO:0007669"/>
    <property type="project" value="InterPro"/>
</dbReference>
<comment type="caution">
    <text evidence="5">The sequence shown here is derived from an EMBL/GenBank/DDBJ whole genome shotgun (WGS) entry which is preliminary data.</text>
</comment>
<evidence type="ECO:0000313" key="5">
    <source>
        <dbReference type="EMBL" id="MBI3014983.1"/>
    </source>
</evidence>
<dbReference type="Proteomes" id="UP000741360">
    <property type="component" value="Unassembled WGS sequence"/>
</dbReference>
<dbReference type="InterPro" id="IPR008201">
    <property type="entry name" value="HepT-like"/>
</dbReference>
<dbReference type="EMBL" id="JACPSX010000151">
    <property type="protein sequence ID" value="MBI3014983.1"/>
    <property type="molecule type" value="Genomic_DNA"/>
</dbReference>
<dbReference type="GO" id="GO:0016787">
    <property type="term" value="F:hydrolase activity"/>
    <property type="evidence" value="ECO:0007669"/>
    <property type="project" value="UniProtKB-KW"/>
</dbReference>
<evidence type="ECO:0000256" key="1">
    <source>
        <dbReference type="ARBA" id="ARBA00022649"/>
    </source>
</evidence>
<dbReference type="PANTHER" id="PTHR33397:SF3">
    <property type="entry name" value="MRNA NUCLEASE HEPT"/>
    <property type="match status" value="1"/>
</dbReference>
<dbReference type="GO" id="GO:0110001">
    <property type="term" value="C:toxin-antitoxin complex"/>
    <property type="evidence" value="ECO:0007669"/>
    <property type="project" value="InterPro"/>
</dbReference>
<evidence type="ECO:0000256" key="4">
    <source>
        <dbReference type="ARBA" id="ARBA00024207"/>
    </source>
</evidence>
<protein>
    <submittedName>
        <fullName evidence="5">DUF86 domain-containing protein</fullName>
    </submittedName>
</protein>
<dbReference type="NCBIfam" id="NF047751">
    <property type="entry name" value="HepT_toxin"/>
    <property type="match status" value="1"/>
</dbReference>
<evidence type="ECO:0000256" key="3">
    <source>
        <dbReference type="ARBA" id="ARBA00022801"/>
    </source>
</evidence>
<dbReference type="InterPro" id="IPR037038">
    <property type="entry name" value="HepT-like_sf"/>
</dbReference>
<keyword evidence="1" id="KW-1277">Toxin-antitoxin system</keyword>
<dbReference type="PANTHER" id="PTHR33397">
    <property type="entry name" value="UPF0331 PROTEIN YUTE"/>
    <property type="match status" value="1"/>
</dbReference>
<evidence type="ECO:0000256" key="2">
    <source>
        <dbReference type="ARBA" id="ARBA00022722"/>
    </source>
</evidence>
<sequence>MTPIEAEVIRRKLGIITENLRALQPVKSLSLEEYRRDLFRRKGTERLLQELIEAAVDINTHLTTAQGQGPPDDYYDSFLKMGDLGVLSSELANGLAPSAGLRNRLVHEYDLLDDELILASVRTAQDLYARYVKAVEDFLKTNP</sequence>
<keyword evidence="3" id="KW-0378">Hydrolase</keyword>
<keyword evidence="2" id="KW-0540">Nuclease</keyword>
<reference evidence="5" key="1">
    <citation type="submission" date="2020-07" db="EMBL/GenBank/DDBJ databases">
        <title>Huge and variable diversity of episymbiotic CPR bacteria and DPANN archaea in groundwater ecosystems.</title>
        <authorList>
            <person name="He C.Y."/>
            <person name="Keren R."/>
            <person name="Whittaker M."/>
            <person name="Farag I.F."/>
            <person name="Doudna J."/>
            <person name="Cate J.H.D."/>
            <person name="Banfield J.F."/>
        </authorList>
    </citation>
    <scope>NUCLEOTIDE SEQUENCE</scope>
    <source>
        <strain evidence="5">NC_groundwater_717_Ag_S-0.2um_59_8</strain>
    </source>
</reference>
<gene>
    <name evidence="5" type="ORF">HYY65_08010</name>
</gene>
<proteinExistence type="inferred from homology"/>
<organism evidence="5 6">
    <name type="scientific">Tectimicrobiota bacterium</name>
    <dbReference type="NCBI Taxonomy" id="2528274"/>
    <lineage>
        <taxon>Bacteria</taxon>
        <taxon>Pseudomonadati</taxon>
        <taxon>Nitrospinota/Tectimicrobiota group</taxon>
        <taxon>Candidatus Tectimicrobiota</taxon>
    </lineage>
</organism>
<dbReference type="AlphaFoldDB" id="A0A932GPJ7"/>